<dbReference type="AlphaFoldDB" id="A0A5J4TTL3"/>
<gene>
    <name evidence="1" type="ORF">EZS28_043234</name>
</gene>
<accession>A0A5J4TTL3</accession>
<protein>
    <submittedName>
        <fullName evidence="1">Uncharacterized protein</fullName>
    </submittedName>
</protein>
<dbReference type="EMBL" id="SNRW01025829">
    <property type="protein sequence ID" value="KAA6361239.1"/>
    <property type="molecule type" value="Genomic_DNA"/>
</dbReference>
<sequence>KLHIAKQSPDKDDELTTQKLRMWEFATNWS</sequence>
<name>A0A5J4TTL3_9EUKA</name>
<evidence type="ECO:0000313" key="2">
    <source>
        <dbReference type="Proteomes" id="UP000324800"/>
    </source>
</evidence>
<dbReference type="Proteomes" id="UP000324800">
    <property type="component" value="Unassembled WGS sequence"/>
</dbReference>
<feature type="non-terminal residue" evidence="1">
    <location>
        <position position="1"/>
    </location>
</feature>
<reference evidence="1 2" key="1">
    <citation type="submission" date="2019-03" db="EMBL/GenBank/DDBJ databases">
        <title>Single cell metagenomics reveals metabolic interactions within the superorganism composed of flagellate Streblomastix strix and complex community of Bacteroidetes bacteria on its surface.</title>
        <authorList>
            <person name="Treitli S.C."/>
            <person name="Kolisko M."/>
            <person name="Husnik F."/>
            <person name="Keeling P."/>
            <person name="Hampl V."/>
        </authorList>
    </citation>
    <scope>NUCLEOTIDE SEQUENCE [LARGE SCALE GENOMIC DNA]</scope>
    <source>
        <strain evidence="1">ST1C</strain>
    </source>
</reference>
<comment type="caution">
    <text evidence="1">The sequence shown here is derived from an EMBL/GenBank/DDBJ whole genome shotgun (WGS) entry which is preliminary data.</text>
</comment>
<evidence type="ECO:0000313" key="1">
    <source>
        <dbReference type="EMBL" id="KAA6361239.1"/>
    </source>
</evidence>
<proteinExistence type="predicted"/>
<organism evidence="1 2">
    <name type="scientific">Streblomastix strix</name>
    <dbReference type="NCBI Taxonomy" id="222440"/>
    <lineage>
        <taxon>Eukaryota</taxon>
        <taxon>Metamonada</taxon>
        <taxon>Preaxostyla</taxon>
        <taxon>Oxymonadida</taxon>
        <taxon>Streblomastigidae</taxon>
        <taxon>Streblomastix</taxon>
    </lineage>
</organism>